<dbReference type="AlphaFoldDB" id="A0A5C6VMB0"/>
<dbReference type="PANTHER" id="PTHR30055:SF212">
    <property type="entry name" value="TETR-FAMILY FAMILY TRANSCRIPTIONAL REGULATOR"/>
    <property type="match status" value="1"/>
</dbReference>
<gene>
    <name evidence="4" type="ORF">FS935_20085</name>
</gene>
<dbReference type="InterPro" id="IPR050109">
    <property type="entry name" value="HTH-type_TetR-like_transc_reg"/>
</dbReference>
<dbReference type="Pfam" id="PF00440">
    <property type="entry name" value="TetR_N"/>
    <property type="match status" value="1"/>
</dbReference>
<evidence type="ECO:0000256" key="1">
    <source>
        <dbReference type="ARBA" id="ARBA00023125"/>
    </source>
</evidence>
<dbReference type="InterPro" id="IPR009057">
    <property type="entry name" value="Homeodomain-like_sf"/>
</dbReference>
<reference evidence="4 5" key="1">
    <citation type="journal article" date="2005" name="Int. J. Syst. Evol. Microbiol.">
        <title>Bacillus litoralis sp. nov., isolated from a tidal flat of the Yellow Sea in Korea.</title>
        <authorList>
            <person name="Yoon J.H."/>
            <person name="Oh T.K."/>
        </authorList>
    </citation>
    <scope>NUCLEOTIDE SEQUENCE [LARGE SCALE GENOMIC DNA]</scope>
    <source>
        <strain evidence="4 5">SW-211</strain>
    </source>
</reference>
<evidence type="ECO:0000259" key="3">
    <source>
        <dbReference type="PROSITE" id="PS50977"/>
    </source>
</evidence>
<dbReference type="SUPFAM" id="SSF46689">
    <property type="entry name" value="Homeodomain-like"/>
    <property type="match status" value="1"/>
</dbReference>
<dbReference type="PROSITE" id="PS50977">
    <property type="entry name" value="HTH_TETR_2"/>
    <property type="match status" value="1"/>
</dbReference>
<protein>
    <submittedName>
        <fullName evidence="4">TetR/AcrR family transcriptional regulator</fullName>
    </submittedName>
</protein>
<name>A0A5C6VMB0_9BACI</name>
<organism evidence="4 5">
    <name type="scientific">Metabacillus litoralis</name>
    <dbReference type="NCBI Taxonomy" id="152268"/>
    <lineage>
        <taxon>Bacteria</taxon>
        <taxon>Bacillati</taxon>
        <taxon>Bacillota</taxon>
        <taxon>Bacilli</taxon>
        <taxon>Bacillales</taxon>
        <taxon>Bacillaceae</taxon>
        <taxon>Metabacillus</taxon>
    </lineage>
</organism>
<dbReference type="PANTHER" id="PTHR30055">
    <property type="entry name" value="HTH-TYPE TRANSCRIPTIONAL REGULATOR RUTR"/>
    <property type="match status" value="1"/>
</dbReference>
<feature type="domain" description="HTH tetR-type" evidence="3">
    <location>
        <begin position="10"/>
        <end position="70"/>
    </location>
</feature>
<dbReference type="GO" id="GO:0003700">
    <property type="term" value="F:DNA-binding transcription factor activity"/>
    <property type="evidence" value="ECO:0007669"/>
    <property type="project" value="TreeGrafter"/>
</dbReference>
<dbReference type="Proteomes" id="UP000321363">
    <property type="component" value="Unassembled WGS sequence"/>
</dbReference>
<evidence type="ECO:0000313" key="4">
    <source>
        <dbReference type="EMBL" id="TXC85666.1"/>
    </source>
</evidence>
<dbReference type="Gene3D" id="1.10.357.10">
    <property type="entry name" value="Tetracycline Repressor, domain 2"/>
    <property type="match status" value="1"/>
</dbReference>
<sequence length="190" mass="22039">MTPRKSVEQELTKEMILEAAKGLFIQEGYDHVSMRKIAKVLDCSHGAIYYHFKNKADLFYALVAKGFSLLDSELDRVMEKQLPNEQKLMKIFLEFIRFGINNPSHYETMFLTKDQELKSFLQEEPNHSFEKFAQALTVLTDNSVTLQEVWFVFLSLHGFVAHFCFKGQCFDDISVSAESHCRLLIKAIKK</sequence>
<dbReference type="EMBL" id="VOQF01000017">
    <property type="protein sequence ID" value="TXC85666.1"/>
    <property type="molecule type" value="Genomic_DNA"/>
</dbReference>
<evidence type="ECO:0000313" key="5">
    <source>
        <dbReference type="Proteomes" id="UP000321363"/>
    </source>
</evidence>
<dbReference type="PRINTS" id="PR00455">
    <property type="entry name" value="HTHTETR"/>
</dbReference>
<keyword evidence="1 2" id="KW-0238">DNA-binding</keyword>
<accession>A0A5C6VMB0</accession>
<dbReference type="InterPro" id="IPR001647">
    <property type="entry name" value="HTH_TetR"/>
</dbReference>
<dbReference type="OrthoDB" id="9815924at2"/>
<dbReference type="RefSeq" id="WP_146950434.1">
    <property type="nucleotide sequence ID" value="NZ_VOQF01000017.1"/>
</dbReference>
<dbReference type="GO" id="GO:0000976">
    <property type="term" value="F:transcription cis-regulatory region binding"/>
    <property type="evidence" value="ECO:0007669"/>
    <property type="project" value="TreeGrafter"/>
</dbReference>
<proteinExistence type="predicted"/>
<feature type="DNA-binding region" description="H-T-H motif" evidence="2">
    <location>
        <begin position="33"/>
        <end position="52"/>
    </location>
</feature>
<evidence type="ECO:0000256" key="2">
    <source>
        <dbReference type="PROSITE-ProRule" id="PRU00335"/>
    </source>
</evidence>
<keyword evidence="5" id="KW-1185">Reference proteome</keyword>
<comment type="caution">
    <text evidence="4">The sequence shown here is derived from an EMBL/GenBank/DDBJ whole genome shotgun (WGS) entry which is preliminary data.</text>
</comment>